<dbReference type="GO" id="GO:0004622">
    <property type="term" value="F:phosphatidylcholine lysophospholipase activity"/>
    <property type="evidence" value="ECO:0007669"/>
    <property type="project" value="TreeGrafter"/>
</dbReference>
<dbReference type="Gene3D" id="3.40.50.1110">
    <property type="entry name" value="SGNH hydrolase"/>
    <property type="match status" value="1"/>
</dbReference>
<gene>
    <name evidence="2" type="ORF">KIH39_13265</name>
</gene>
<dbReference type="CDD" id="cd01834">
    <property type="entry name" value="SGNH_hydrolase_like_2"/>
    <property type="match status" value="1"/>
</dbReference>
<dbReference type="EMBL" id="CP074694">
    <property type="protein sequence ID" value="QVL29841.1"/>
    <property type="molecule type" value="Genomic_DNA"/>
</dbReference>
<evidence type="ECO:0000313" key="2">
    <source>
        <dbReference type="EMBL" id="QVL29841.1"/>
    </source>
</evidence>
<reference evidence="2" key="1">
    <citation type="submission" date="2021-05" db="EMBL/GenBank/DDBJ databases">
        <title>Complete genome sequence of the cellulolytic planctomycete Telmatocola sphagniphila SP2T and characterization of the first cellulase from planctomycetes.</title>
        <authorList>
            <person name="Rakitin A.L."/>
            <person name="Beletsky A.V."/>
            <person name="Naumoff D.G."/>
            <person name="Kulichevskaya I.S."/>
            <person name="Mardanov A.V."/>
            <person name="Ravin N.V."/>
            <person name="Dedysh S.N."/>
        </authorList>
    </citation>
    <scope>NUCLEOTIDE SEQUENCE</scope>
    <source>
        <strain evidence="2">SP2T</strain>
    </source>
</reference>
<dbReference type="InterPro" id="IPR036514">
    <property type="entry name" value="SGNH_hydro_sf"/>
</dbReference>
<organism evidence="2 3">
    <name type="scientific">Telmatocola sphagniphila</name>
    <dbReference type="NCBI Taxonomy" id="1123043"/>
    <lineage>
        <taxon>Bacteria</taxon>
        <taxon>Pseudomonadati</taxon>
        <taxon>Planctomycetota</taxon>
        <taxon>Planctomycetia</taxon>
        <taxon>Gemmatales</taxon>
        <taxon>Gemmataceae</taxon>
    </lineage>
</organism>
<keyword evidence="3" id="KW-1185">Reference proteome</keyword>
<dbReference type="PANTHER" id="PTHR30383">
    <property type="entry name" value="THIOESTERASE 1/PROTEASE 1/LYSOPHOSPHOLIPASE L1"/>
    <property type="match status" value="1"/>
</dbReference>
<keyword evidence="2" id="KW-0378">Hydrolase</keyword>
<dbReference type="PANTHER" id="PTHR30383:SF5">
    <property type="entry name" value="SGNH HYDROLASE-TYPE ESTERASE DOMAIN-CONTAINING PROTEIN"/>
    <property type="match status" value="1"/>
</dbReference>
<accession>A0A8E6B2G9</accession>
<dbReference type="KEGG" id="tsph:KIH39_13265"/>
<dbReference type="InterPro" id="IPR051532">
    <property type="entry name" value="Ester_Hydrolysis_Enzymes"/>
</dbReference>
<name>A0A8E6B2G9_9BACT</name>
<proteinExistence type="predicted"/>
<dbReference type="RefSeq" id="WP_213493723.1">
    <property type="nucleotide sequence ID" value="NZ_CP074694.1"/>
</dbReference>
<protein>
    <submittedName>
        <fullName evidence="2">SGNH/GDSL hydrolase family protein</fullName>
    </submittedName>
</protein>
<sequence length="420" mass="46237">MRTTRYLLIPVLLLFWLPAAKSQEFFLKPKDRVVMIGDSITEQHLYSNYVEMWVVTRFPKWDLTFRNVGIGGDTSRGGNSRFNRDVVSNKPTAMTVDFGMNDGGYRAFEENGFKAYMGGLEGMAKQAAAANIRSAWVTPQPLDTGDQGATALTNYNLTLEKYSEGVKTTAEKYHGVFVDQFHPYLSVLDKARAAGPKYDRITSGDAVHPGPPGQALMAASILKGLHFPKTVAKVCIDASAASLASCENTKVSNLKKEGEAIKFDQLDEALPFFPEDARSILKWTPILEDLNDYNLKVTGLKAGKYEIKLGGKKVAEVTADDLATGVNLADAILKSGPIADQVKAVRKAVEAKNREYHDRIFRGIILAGGVPDWLGISAEEVETRRKAAIEKRMAKVVELDGEVRKTLEIKPHTVEISPIQ</sequence>
<dbReference type="Proteomes" id="UP000676194">
    <property type="component" value="Chromosome"/>
</dbReference>
<dbReference type="SUPFAM" id="SSF52266">
    <property type="entry name" value="SGNH hydrolase"/>
    <property type="match status" value="1"/>
</dbReference>
<evidence type="ECO:0000313" key="3">
    <source>
        <dbReference type="Proteomes" id="UP000676194"/>
    </source>
</evidence>
<dbReference type="AlphaFoldDB" id="A0A8E6B2G9"/>
<dbReference type="Pfam" id="PF13472">
    <property type="entry name" value="Lipase_GDSL_2"/>
    <property type="match status" value="1"/>
</dbReference>
<evidence type="ECO:0000259" key="1">
    <source>
        <dbReference type="Pfam" id="PF13472"/>
    </source>
</evidence>
<feature type="domain" description="SGNH hydrolase-type esterase" evidence="1">
    <location>
        <begin position="36"/>
        <end position="216"/>
    </location>
</feature>
<dbReference type="InterPro" id="IPR013830">
    <property type="entry name" value="SGNH_hydro"/>
</dbReference>